<dbReference type="Pfam" id="PF04290">
    <property type="entry name" value="DctQ"/>
    <property type="match status" value="1"/>
</dbReference>
<dbReference type="AlphaFoldDB" id="A0A4Z0WH14"/>
<evidence type="ECO:0000256" key="3">
    <source>
        <dbReference type="ARBA" id="ARBA00022475"/>
    </source>
</evidence>
<feature type="domain" description="Tripartite ATP-independent periplasmic transporters DctQ component" evidence="10">
    <location>
        <begin position="39"/>
        <end position="168"/>
    </location>
</feature>
<evidence type="ECO:0000313" key="11">
    <source>
        <dbReference type="EMBL" id="TGG95838.1"/>
    </source>
</evidence>
<sequence>MSDSPTQEHRSSLPGILGHIDNFLAKAESLILALGVLLMALNTVANVVSRFTLGESLHFSEEVNRILIVMITFAGIGYAARHGRHIRMSAIYDALPYSARRVLMIIIAAITGTIMFLLCYWSIGYVHGNLRTGRVLPTLGYPIWFIYIWVPIGLAVTGIQYWMTAIKNITTRDGEIYLSTAVTDGYDEEEEMLAELQDELAEKQDKPGTRSQQEKD</sequence>
<keyword evidence="6 9" id="KW-1133">Transmembrane helix</keyword>
<keyword evidence="5 9" id="KW-0812">Transmembrane</keyword>
<evidence type="ECO:0000256" key="5">
    <source>
        <dbReference type="ARBA" id="ARBA00022692"/>
    </source>
</evidence>
<dbReference type="Proteomes" id="UP000297475">
    <property type="component" value="Unassembled WGS sequence"/>
</dbReference>
<evidence type="ECO:0000256" key="4">
    <source>
        <dbReference type="ARBA" id="ARBA00022519"/>
    </source>
</evidence>
<keyword evidence="4 9" id="KW-0997">Cell inner membrane</keyword>
<feature type="transmembrane region" description="Helical" evidence="9">
    <location>
        <begin position="30"/>
        <end position="51"/>
    </location>
</feature>
<comment type="similarity">
    <text evidence="8 9">Belongs to the TRAP transporter small permease family.</text>
</comment>
<dbReference type="PANTHER" id="PTHR35011">
    <property type="entry name" value="2,3-DIKETO-L-GULONATE TRAP TRANSPORTER SMALL PERMEASE PROTEIN YIAM"/>
    <property type="match status" value="1"/>
</dbReference>
<dbReference type="GO" id="GO:0022857">
    <property type="term" value="F:transmembrane transporter activity"/>
    <property type="evidence" value="ECO:0007669"/>
    <property type="project" value="UniProtKB-UniRule"/>
</dbReference>
<protein>
    <recommendedName>
        <fullName evidence="9">TRAP transporter small permease protein</fullName>
    </recommendedName>
</protein>
<evidence type="ECO:0000259" key="10">
    <source>
        <dbReference type="Pfam" id="PF04290"/>
    </source>
</evidence>
<evidence type="ECO:0000256" key="8">
    <source>
        <dbReference type="ARBA" id="ARBA00038436"/>
    </source>
</evidence>
<dbReference type="OrthoDB" id="5465095at2"/>
<organism evidence="11 12">
    <name type="scientific">Natronospirillum operosum</name>
    <dbReference type="NCBI Taxonomy" id="2759953"/>
    <lineage>
        <taxon>Bacteria</taxon>
        <taxon>Pseudomonadati</taxon>
        <taxon>Pseudomonadota</taxon>
        <taxon>Gammaproteobacteria</taxon>
        <taxon>Oceanospirillales</taxon>
        <taxon>Natronospirillaceae</taxon>
        <taxon>Natronospirillum</taxon>
    </lineage>
</organism>
<evidence type="ECO:0000256" key="2">
    <source>
        <dbReference type="ARBA" id="ARBA00022448"/>
    </source>
</evidence>
<comment type="subcellular location">
    <subcellularLocation>
        <location evidence="1 9">Cell inner membrane</location>
        <topology evidence="1 9">Multi-pass membrane protein</topology>
    </subcellularLocation>
</comment>
<comment type="function">
    <text evidence="9">Part of the tripartite ATP-independent periplasmic (TRAP) transport system.</text>
</comment>
<dbReference type="GO" id="GO:0005886">
    <property type="term" value="C:plasma membrane"/>
    <property type="evidence" value="ECO:0007669"/>
    <property type="project" value="UniProtKB-SubCell"/>
</dbReference>
<reference evidence="11 12" key="1">
    <citation type="submission" date="2019-04" db="EMBL/GenBank/DDBJ databases">
        <title>Natronospirillum operosus gen. nov., sp. nov., a haloalkaliphilic satellite isolated from decaying biomass of laboratory culture of cyanobacterium Geitlerinema sp. and proposal of Natronospirillaceae fam. nov. and Saccharospirillaceae fam. nov.</title>
        <authorList>
            <person name="Kevbrin V."/>
            <person name="Boltyanskaya Y."/>
            <person name="Koziaeva V."/>
            <person name="Grouzdev D.S."/>
            <person name="Park M."/>
            <person name="Cho J."/>
        </authorList>
    </citation>
    <scope>NUCLEOTIDE SEQUENCE [LARGE SCALE GENOMIC DNA]</scope>
    <source>
        <strain evidence="11 12">G-116</strain>
    </source>
</reference>
<keyword evidence="2 9" id="KW-0813">Transport</keyword>
<comment type="subunit">
    <text evidence="9">The complex comprises the extracytoplasmic solute receptor protein and the two transmembrane proteins.</text>
</comment>
<evidence type="ECO:0000256" key="1">
    <source>
        <dbReference type="ARBA" id="ARBA00004429"/>
    </source>
</evidence>
<dbReference type="EMBL" id="SRMF01000001">
    <property type="protein sequence ID" value="TGG95838.1"/>
    <property type="molecule type" value="Genomic_DNA"/>
</dbReference>
<accession>A0A4Z0WH14</accession>
<evidence type="ECO:0000256" key="7">
    <source>
        <dbReference type="ARBA" id="ARBA00023136"/>
    </source>
</evidence>
<evidence type="ECO:0000313" key="12">
    <source>
        <dbReference type="Proteomes" id="UP000297475"/>
    </source>
</evidence>
<dbReference type="InterPro" id="IPR055348">
    <property type="entry name" value="DctQ"/>
</dbReference>
<keyword evidence="3" id="KW-1003">Cell membrane</keyword>
<keyword evidence="12" id="KW-1185">Reference proteome</keyword>
<name>A0A4Z0WH14_9GAMM</name>
<evidence type="ECO:0000256" key="6">
    <source>
        <dbReference type="ARBA" id="ARBA00022989"/>
    </source>
</evidence>
<keyword evidence="7 9" id="KW-0472">Membrane</keyword>
<comment type="caution">
    <text evidence="11">The sequence shown here is derived from an EMBL/GenBank/DDBJ whole genome shotgun (WGS) entry which is preliminary data.</text>
</comment>
<gene>
    <name evidence="11" type="ORF">E4656_05390</name>
</gene>
<feature type="transmembrane region" description="Helical" evidence="9">
    <location>
        <begin position="63"/>
        <end position="81"/>
    </location>
</feature>
<proteinExistence type="inferred from homology"/>
<feature type="transmembrane region" description="Helical" evidence="9">
    <location>
        <begin position="143"/>
        <end position="163"/>
    </location>
</feature>
<dbReference type="RefSeq" id="WP_135481824.1">
    <property type="nucleotide sequence ID" value="NZ_SRMF01000001.1"/>
</dbReference>
<feature type="transmembrane region" description="Helical" evidence="9">
    <location>
        <begin position="102"/>
        <end position="123"/>
    </location>
</feature>
<dbReference type="InterPro" id="IPR007387">
    <property type="entry name" value="TRAP_DctQ"/>
</dbReference>
<evidence type="ECO:0000256" key="9">
    <source>
        <dbReference type="RuleBase" id="RU369079"/>
    </source>
</evidence>